<name>B2GL58_KOCRD</name>
<feature type="domain" description="LysM" evidence="3">
    <location>
        <begin position="228"/>
        <end position="283"/>
    </location>
</feature>
<evidence type="ECO:0000256" key="2">
    <source>
        <dbReference type="SAM" id="Phobius"/>
    </source>
</evidence>
<evidence type="ECO:0000313" key="5">
    <source>
        <dbReference type="Proteomes" id="UP000008838"/>
    </source>
</evidence>
<evidence type="ECO:0000256" key="1">
    <source>
        <dbReference type="SAM" id="MobiDB-lite"/>
    </source>
</evidence>
<feature type="transmembrane region" description="Helical" evidence="2">
    <location>
        <begin position="29"/>
        <end position="50"/>
    </location>
</feature>
<evidence type="ECO:0000313" key="4">
    <source>
        <dbReference type="EMBL" id="BAG29234.1"/>
    </source>
</evidence>
<keyword evidence="2" id="KW-0812">Transmembrane</keyword>
<dbReference type="InterPro" id="IPR036779">
    <property type="entry name" value="LysM_dom_sf"/>
</dbReference>
<gene>
    <name evidence="4" type="ordered locus">KRH_08870</name>
</gene>
<dbReference type="STRING" id="378753.KRH_08870"/>
<dbReference type="eggNOG" id="COG1652">
    <property type="taxonomic scope" value="Bacteria"/>
</dbReference>
<feature type="region of interest" description="Disordered" evidence="1">
    <location>
        <begin position="140"/>
        <end position="200"/>
    </location>
</feature>
<accession>B2GL58</accession>
<keyword evidence="2" id="KW-0472">Membrane</keyword>
<keyword evidence="5" id="KW-1185">Reference proteome</keyword>
<dbReference type="InterPro" id="IPR018392">
    <property type="entry name" value="LysM"/>
</dbReference>
<dbReference type="KEGG" id="krh:KRH_08870"/>
<dbReference type="PROSITE" id="PS51782">
    <property type="entry name" value="LYSM"/>
    <property type="match status" value="1"/>
</dbReference>
<reference evidence="4 5" key="1">
    <citation type="journal article" date="2008" name="J. Bacteriol.">
        <title>Complete genome sequence of the soil actinomycete Kocuria rhizophila.</title>
        <authorList>
            <person name="Takarada H."/>
            <person name="Sekine M."/>
            <person name="Kosugi H."/>
            <person name="Matsuo Y."/>
            <person name="Fujisawa T."/>
            <person name="Omata S."/>
            <person name="Kishi E."/>
            <person name="Shimizu A."/>
            <person name="Tsukatani N."/>
            <person name="Tanikawa S."/>
            <person name="Fujita N."/>
            <person name="Harayama S."/>
        </authorList>
    </citation>
    <scope>NUCLEOTIDE SEQUENCE [LARGE SCALE GENOMIC DNA]</scope>
    <source>
        <strain evidence="5">ATCC 9341 / DSM 348 / NBRC 103217 / DC2201</strain>
    </source>
</reference>
<dbReference type="HOGENOM" id="CLU_942619_0_0_11"/>
<sequence>MSNDIKRHHPEMNMHRDTTLEAPRAPRSAALWLLVPAAAAVVGTVGLQLVDTLRDAHPAAAPELVVATLASSACLAVAGWWLGGLLLAALAGLAHRMHWRTLERWARRLTPGLVARTAGALVGAQLIALAPAHAEQTPIDPFWGTAATGTEQLAPPEADPAAPSAPAQAPDTTPPGSAGADAAAPVAPPAQHGPEGTTLLAPGALDRQAVSAGPGKSAVPAPQRLTDGSITVVSGDTLWDLTEQLLGPGATDEDICRDLGSWADHNVLSQHGNLIHPGDRLQVPAHLLDAAGRAR</sequence>
<protein>
    <submittedName>
        <fullName evidence="4">Hypothetical membrane protein</fullName>
    </submittedName>
</protein>
<organism evidence="4 5">
    <name type="scientific">Kocuria rhizophila (strain ATCC 9341 / DSM 348 / NBRC 103217 / DC2201)</name>
    <dbReference type="NCBI Taxonomy" id="378753"/>
    <lineage>
        <taxon>Bacteria</taxon>
        <taxon>Bacillati</taxon>
        <taxon>Actinomycetota</taxon>
        <taxon>Actinomycetes</taxon>
        <taxon>Micrococcales</taxon>
        <taxon>Micrococcaceae</taxon>
        <taxon>Kocuria</taxon>
    </lineage>
</organism>
<evidence type="ECO:0000259" key="3">
    <source>
        <dbReference type="PROSITE" id="PS51782"/>
    </source>
</evidence>
<dbReference type="EMBL" id="AP009152">
    <property type="protein sequence ID" value="BAG29234.1"/>
    <property type="molecule type" value="Genomic_DNA"/>
</dbReference>
<dbReference type="Gene3D" id="3.10.350.10">
    <property type="entry name" value="LysM domain"/>
    <property type="match status" value="1"/>
</dbReference>
<proteinExistence type="predicted"/>
<dbReference type="AlphaFoldDB" id="B2GL58"/>
<feature type="transmembrane region" description="Helical" evidence="2">
    <location>
        <begin position="70"/>
        <end position="93"/>
    </location>
</feature>
<keyword evidence="2" id="KW-1133">Transmembrane helix</keyword>
<dbReference type="Proteomes" id="UP000008838">
    <property type="component" value="Chromosome"/>
</dbReference>
<feature type="compositionally biased region" description="Low complexity" evidence="1">
    <location>
        <begin position="154"/>
        <end position="194"/>
    </location>
</feature>